<accession>A0A382RY71</accession>
<proteinExistence type="predicted"/>
<feature type="domain" description="VOC" evidence="2">
    <location>
        <begin position="4"/>
        <end position="113"/>
    </location>
</feature>
<dbReference type="AlphaFoldDB" id="A0A382RY71"/>
<dbReference type="Pfam" id="PF18029">
    <property type="entry name" value="Glyoxalase_6"/>
    <property type="match status" value="1"/>
</dbReference>
<organism evidence="3">
    <name type="scientific">marine metagenome</name>
    <dbReference type="NCBI Taxonomy" id="408172"/>
    <lineage>
        <taxon>unclassified sequences</taxon>
        <taxon>metagenomes</taxon>
        <taxon>ecological metagenomes</taxon>
    </lineage>
</organism>
<evidence type="ECO:0000256" key="1">
    <source>
        <dbReference type="SAM" id="MobiDB-lite"/>
    </source>
</evidence>
<dbReference type="Gene3D" id="3.10.180.10">
    <property type="entry name" value="2,3-Dihydroxybiphenyl 1,2-Dioxygenase, domain 1"/>
    <property type="match status" value="1"/>
</dbReference>
<dbReference type="PROSITE" id="PS51819">
    <property type="entry name" value="VOC"/>
    <property type="match status" value="1"/>
</dbReference>
<dbReference type="InterPro" id="IPR041581">
    <property type="entry name" value="Glyoxalase_6"/>
</dbReference>
<feature type="region of interest" description="Disordered" evidence="1">
    <location>
        <begin position="79"/>
        <end position="115"/>
    </location>
</feature>
<sequence length="115" mass="12547">MNVERVKYVIWANDMDRALNFYETVFDGEIAKRSEVISEVVVAGATIGIHGGGEGSVTWTGMTFQVADVVQGASEVKAAGGTLTREPQEEDGEPPHLAMCRDPEGNEFMLTRKRS</sequence>
<protein>
    <recommendedName>
        <fullName evidence="2">VOC domain-containing protein</fullName>
    </recommendedName>
</protein>
<dbReference type="EMBL" id="UINC01124666">
    <property type="protein sequence ID" value="SVD01977.1"/>
    <property type="molecule type" value="Genomic_DNA"/>
</dbReference>
<dbReference type="SUPFAM" id="SSF54593">
    <property type="entry name" value="Glyoxalase/Bleomycin resistance protein/Dihydroxybiphenyl dioxygenase"/>
    <property type="match status" value="1"/>
</dbReference>
<name>A0A382RY71_9ZZZZ</name>
<evidence type="ECO:0000259" key="2">
    <source>
        <dbReference type="PROSITE" id="PS51819"/>
    </source>
</evidence>
<gene>
    <name evidence="3" type="ORF">METZ01_LOCUS354831</name>
</gene>
<dbReference type="InterPro" id="IPR029068">
    <property type="entry name" value="Glyas_Bleomycin-R_OHBP_Dase"/>
</dbReference>
<dbReference type="InterPro" id="IPR037523">
    <property type="entry name" value="VOC_core"/>
</dbReference>
<evidence type="ECO:0000313" key="3">
    <source>
        <dbReference type="EMBL" id="SVD01977.1"/>
    </source>
</evidence>
<reference evidence="3" key="1">
    <citation type="submission" date="2018-05" db="EMBL/GenBank/DDBJ databases">
        <authorList>
            <person name="Lanie J.A."/>
            <person name="Ng W.-L."/>
            <person name="Kazmierczak K.M."/>
            <person name="Andrzejewski T.M."/>
            <person name="Davidsen T.M."/>
            <person name="Wayne K.J."/>
            <person name="Tettelin H."/>
            <person name="Glass J.I."/>
            <person name="Rusch D."/>
            <person name="Podicherti R."/>
            <person name="Tsui H.-C.T."/>
            <person name="Winkler M.E."/>
        </authorList>
    </citation>
    <scope>NUCLEOTIDE SEQUENCE</scope>
</reference>